<dbReference type="EMBL" id="CP019471">
    <property type="protein sequence ID" value="UQC74756.1"/>
    <property type="molecule type" value="Genomic_DNA"/>
</dbReference>
<feature type="region of interest" description="Disordered" evidence="1">
    <location>
        <begin position="121"/>
        <end position="148"/>
    </location>
</feature>
<protein>
    <submittedName>
        <fullName evidence="2">Uncharacterized protein</fullName>
    </submittedName>
</protein>
<dbReference type="Proteomes" id="UP000830671">
    <property type="component" value="Chromosome 1"/>
</dbReference>
<dbReference type="RefSeq" id="XP_049136406.1">
    <property type="nucleotide sequence ID" value="XM_049280449.1"/>
</dbReference>
<proteinExistence type="predicted"/>
<name>A0A9Q8SD59_9PEZI</name>
<organism evidence="2 3">
    <name type="scientific">Colletotrichum lupini</name>
    <dbReference type="NCBI Taxonomy" id="145971"/>
    <lineage>
        <taxon>Eukaryota</taxon>
        <taxon>Fungi</taxon>
        <taxon>Dikarya</taxon>
        <taxon>Ascomycota</taxon>
        <taxon>Pezizomycotina</taxon>
        <taxon>Sordariomycetes</taxon>
        <taxon>Hypocreomycetidae</taxon>
        <taxon>Glomerellales</taxon>
        <taxon>Glomerellaceae</taxon>
        <taxon>Colletotrichum</taxon>
        <taxon>Colletotrichum acutatum species complex</taxon>
    </lineage>
</organism>
<dbReference type="AlphaFoldDB" id="A0A9Q8SD59"/>
<evidence type="ECO:0000256" key="1">
    <source>
        <dbReference type="SAM" id="MobiDB-lite"/>
    </source>
</evidence>
<accession>A0A9Q8SD59</accession>
<keyword evidence="3" id="KW-1185">Reference proteome</keyword>
<dbReference type="GeneID" id="73335459"/>
<evidence type="ECO:0000313" key="2">
    <source>
        <dbReference type="EMBL" id="UQC74756.1"/>
    </source>
</evidence>
<reference evidence="2" key="1">
    <citation type="journal article" date="2021" name="Mol. Plant Microbe Interact.">
        <title>Complete Genome Sequence of the Plant-Pathogenic Fungus Colletotrichum lupini.</title>
        <authorList>
            <person name="Baroncelli R."/>
            <person name="Pensec F."/>
            <person name="Da Lio D."/>
            <person name="Boufleur T."/>
            <person name="Vicente I."/>
            <person name="Sarrocco S."/>
            <person name="Picot A."/>
            <person name="Baraldi E."/>
            <person name="Sukno S."/>
            <person name="Thon M."/>
            <person name="Le Floch G."/>
        </authorList>
    </citation>
    <scope>NUCLEOTIDE SEQUENCE</scope>
    <source>
        <strain evidence="2">IMI 504893</strain>
    </source>
</reference>
<evidence type="ECO:0000313" key="3">
    <source>
        <dbReference type="Proteomes" id="UP000830671"/>
    </source>
</evidence>
<gene>
    <name evidence="2" type="ORF">CLUP02_01408</name>
</gene>
<sequence>MVEESTQLLIEFSVFLFSSHEMQQMPQARKANFITIAPSPSHRHHHRRHLFHRFISNSQTQLERNEINVVHHSSSKRGTQTNQLTPAAYPPLLWRDIAGGPPAPQRNATPVPQIRLATTQKFKHSQTHLTSHKQSAENDAEGGRREAAVNQRGVALTGKRFDMCRCFGGLDDNYFNYGHPNLIKIKYRSIQWTLATLQKSGIGAAVLWFAFVLFNTFRGWNSNDFQAKTNAHAMPSSLLFLYGHDEGNQDTKAVPRRPLIANHRLFVLWKDERSRMEARPTTFACF</sequence>
<dbReference type="KEGG" id="clup:CLUP02_01408"/>